<protein>
    <submittedName>
        <fullName evidence="2">Putative calcineurin-like phosphoesterase</fullName>
    </submittedName>
</protein>
<dbReference type="PANTHER" id="PTHR30337">
    <property type="entry name" value="COMPONENT OF ATP-DEPENDENT DSDNA EXONUCLEASE"/>
    <property type="match status" value="1"/>
</dbReference>
<dbReference type="InterPro" id="IPR029052">
    <property type="entry name" value="Metallo-depent_PP-like"/>
</dbReference>
<feature type="domain" description="Calcineurin-like phosphoesterase" evidence="1">
    <location>
        <begin position="1"/>
        <end position="155"/>
    </location>
</feature>
<sequence>MKFICISDIHLTADNPIARLDNLIETQFKKLEWILNLAKKENATILQAGDIFNKPRSWMLLPMVIDLLKKYNVDIYCVRGQHDDYMYSEQTRERTNLGILEKVGLIHPLSEEPTTIRDIVISGANFGQNLVDIKRSTFTVGVIHTSVSQTALWPDHKFTPADEFLAKHTCYDFILVGDIHRQFEAIGEDGRRLVNTGPMLRSEATEYNFDHQPSVFLLDTDNIENSTWIAIPHEKSSVVLSRDHIERKAEAEGMLDEFVASLKEGADQIEGVSFVENLVKFIKDNSVEKPVSDVLARFIEKVNREGI</sequence>
<proteinExistence type="predicted"/>
<evidence type="ECO:0000259" key="1">
    <source>
        <dbReference type="Pfam" id="PF00149"/>
    </source>
</evidence>
<dbReference type="InterPro" id="IPR004843">
    <property type="entry name" value="Calcineurin-like_PHP"/>
</dbReference>
<accession>A0A6M3LXP9</accession>
<dbReference type="Pfam" id="PF00149">
    <property type="entry name" value="Metallophos"/>
    <property type="match status" value="1"/>
</dbReference>
<organism evidence="2">
    <name type="scientific">viral metagenome</name>
    <dbReference type="NCBI Taxonomy" id="1070528"/>
    <lineage>
        <taxon>unclassified sequences</taxon>
        <taxon>metagenomes</taxon>
        <taxon>organismal metagenomes</taxon>
    </lineage>
</organism>
<dbReference type="Gene3D" id="3.60.21.10">
    <property type="match status" value="1"/>
</dbReference>
<dbReference type="SUPFAM" id="SSF56300">
    <property type="entry name" value="Metallo-dependent phosphatases"/>
    <property type="match status" value="1"/>
</dbReference>
<name>A0A6M3LXP9_9ZZZZ</name>
<dbReference type="PANTHER" id="PTHR30337:SF0">
    <property type="entry name" value="NUCLEASE SBCCD SUBUNIT D"/>
    <property type="match status" value="1"/>
</dbReference>
<reference evidence="2" key="1">
    <citation type="submission" date="2020-03" db="EMBL/GenBank/DDBJ databases">
        <title>The deep terrestrial virosphere.</title>
        <authorList>
            <person name="Holmfeldt K."/>
            <person name="Nilsson E."/>
            <person name="Simone D."/>
            <person name="Lopez-Fernandez M."/>
            <person name="Wu X."/>
            <person name="de Brujin I."/>
            <person name="Lundin D."/>
            <person name="Andersson A."/>
            <person name="Bertilsson S."/>
            <person name="Dopson M."/>
        </authorList>
    </citation>
    <scope>NUCLEOTIDE SEQUENCE</scope>
    <source>
        <strain evidence="2">MM171A01575</strain>
    </source>
</reference>
<dbReference type="GO" id="GO:0016787">
    <property type="term" value="F:hydrolase activity"/>
    <property type="evidence" value="ECO:0007669"/>
    <property type="project" value="InterPro"/>
</dbReference>
<dbReference type="InterPro" id="IPR050535">
    <property type="entry name" value="DNA_Repair-Maintenance_Comp"/>
</dbReference>
<gene>
    <name evidence="2" type="ORF">MM171A01575_0013</name>
</gene>
<dbReference type="EMBL" id="MT143607">
    <property type="protein sequence ID" value="QJA98779.1"/>
    <property type="molecule type" value="Genomic_DNA"/>
</dbReference>
<evidence type="ECO:0000313" key="2">
    <source>
        <dbReference type="EMBL" id="QJA98779.1"/>
    </source>
</evidence>
<dbReference type="AlphaFoldDB" id="A0A6M3LXP9"/>